<keyword evidence="4 6" id="KW-1133">Transmembrane helix</keyword>
<organism evidence="7 8">
    <name type="scientific">Gibbsiella dentisursi</name>
    <dbReference type="NCBI Taxonomy" id="796890"/>
    <lineage>
        <taxon>Bacteria</taxon>
        <taxon>Pseudomonadati</taxon>
        <taxon>Pseudomonadota</taxon>
        <taxon>Gammaproteobacteria</taxon>
        <taxon>Enterobacterales</taxon>
        <taxon>Yersiniaceae</taxon>
        <taxon>Gibbsiella</taxon>
    </lineage>
</organism>
<dbReference type="EMBL" id="BAABDG010000002">
    <property type="protein sequence ID" value="GAA3879538.1"/>
    <property type="molecule type" value="Genomic_DNA"/>
</dbReference>
<feature type="transmembrane region" description="Helical" evidence="6">
    <location>
        <begin position="249"/>
        <end position="268"/>
    </location>
</feature>
<protein>
    <submittedName>
        <fullName evidence="7">YfcC family protein</fullName>
    </submittedName>
</protein>
<feature type="transmembrane region" description="Helical" evidence="6">
    <location>
        <begin position="378"/>
        <end position="398"/>
    </location>
</feature>
<keyword evidence="2" id="KW-1003">Cell membrane</keyword>
<evidence type="ECO:0000256" key="6">
    <source>
        <dbReference type="SAM" id="Phobius"/>
    </source>
</evidence>
<comment type="caution">
    <text evidence="7">The sequence shown here is derived from an EMBL/GenBank/DDBJ whole genome shotgun (WGS) entry which is preliminary data.</text>
</comment>
<feature type="transmembrane region" description="Helical" evidence="6">
    <location>
        <begin position="66"/>
        <end position="89"/>
    </location>
</feature>
<accession>A0ABP7KJ53</accession>
<dbReference type="PANTHER" id="PTHR43652:SF6">
    <property type="entry name" value="ARGININE REPRESSOR"/>
    <property type="match status" value="1"/>
</dbReference>
<comment type="subcellular location">
    <subcellularLocation>
        <location evidence="1">Cell membrane</location>
        <topology evidence="1">Multi-pass membrane protein</topology>
    </subcellularLocation>
</comment>
<name>A0ABP7KJ53_9GAMM</name>
<feature type="transmembrane region" description="Helical" evidence="6">
    <location>
        <begin position="189"/>
        <end position="208"/>
    </location>
</feature>
<evidence type="ECO:0000256" key="1">
    <source>
        <dbReference type="ARBA" id="ARBA00004651"/>
    </source>
</evidence>
<evidence type="ECO:0000256" key="3">
    <source>
        <dbReference type="ARBA" id="ARBA00022692"/>
    </source>
</evidence>
<dbReference type="InterPro" id="IPR051679">
    <property type="entry name" value="DASS-Related_Transporters"/>
</dbReference>
<evidence type="ECO:0000256" key="2">
    <source>
        <dbReference type="ARBA" id="ARBA00022475"/>
    </source>
</evidence>
<evidence type="ECO:0000313" key="8">
    <source>
        <dbReference type="Proteomes" id="UP001499994"/>
    </source>
</evidence>
<dbReference type="InterPro" id="IPR018385">
    <property type="entry name" value="C4_dicarb_anaerob_car-like"/>
</dbReference>
<dbReference type="RefSeq" id="WP_346078584.1">
    <property type="nucleotide sequence ID" value="NZ_BAABDG010000002.1"/>
</dbReference>
<evidence type="ECO:0000256" key="4">
    <source>
        <dbReference type="ARBA" id="ARBA00022989"/>
    </source>
</evidence>
<reference evidence="8" key="1">
    <citation type="journal article" date="2019" name="Int. J. Syst. Evol. Microbiol.">
        <title>The Global Catalogue of Microorganisms (GCM) 10K type strain sequencing project: providing services to taxonomists for standard genome sequencing and annotation.</title>
        <authorList>
            <consortium name="The Broad Institute Genomics Platform"/>
            <consortium name="The Broad Institute Genome Sequencing Center for Infectious Disease"/>
            <person name="Wu L."/>
            <person name="Ma J."/>
        </authorList>
    </citation>
    <scope>NUCLEOTIDE SEQUENCE [LARGE SCALE GENOMIC DNA]</scope>
    <source>
        <strain evidence="8">JCM 17201</strain>
    </source>
</reference>
<evidence type="ECO:0000313" key="7">
    <source>
        <dbReference type="EMBL" id="GAA3879538.1"/>
    </source>
</evidence>
<dbReference type="Pfam" id="PF03606">
    <property type="entry name" value="DcuC"/>
    <property type="match status" value="1"/>
</dbReference>
<proteinExistence type="predicted"/>
<dbReference type="PANTHER" id="PTHR43652">
    <property type="entry name" value="BASIC AMINO ACID ANTIPORTER YFCC-RELATED"/>
    <property type="match status" value="1"/>
</dbReference>
<keyword evidence="8" id="KW-1185">Reference proteome</keyword>
<keyword evidence="3 6" id="KW-0812">Transmembrane</keyword>
<gene>
    <name evidence="7" type="ORF">GCM10022405_01320</name>
</gene>
<feature type="transmembrane region" description="Helical" evidence="6">
    <location>
        <begin position="418"/>
        <end position="440"/>
    </location>
</feature>
<keyword evidence="5 6" id="KW-0472">Membrane</keyword>
<feature type="transmembrane region" description="Helical" evidence="6">
    <location>
        <begin position="469"/>
        <end position="489"/>
    </location>
</feature>
<sequence length="490" mass="52671">MNLKLPSSFTILFWIIIAISVMTWIIPAGHYDTVEGTAILKAGTYQTIAKNPQGLFEILMSPVRGFSVSLGVVLFILIIGGFLGVMAKTGALDAGIASVVKNSQGNAKKLIPILFFISAVGGSTYGFGEETVAFIPLILPVMIATRLDPLAGVATILLGSEIGILASTVNPFATGVASAAANISLGEGISWRLLIFVSNVTIAILYLYRYAQRVEKDKNNSLMIKTWDDDQQYWKKEAVIEGMTKTQKVALMLMCLTFIIMIVSIIPWDSLNNKWTFFITGKAWLSHTFFGKIMGDVPALGTWYFNELSMLFFGMSIIIGLVARLSEKEIVESFIAGSKDLLGVALLVALAKGIQVVMDGGHITATILHWGEQALTGVSPAVFGIFVYLFYLPMYFFIPSTSGLAGATIGITSELSRFAGVAPHVVITAFQAASGLTSIITPTSGILMAGLAVGRINFGIWLKFVAKLVAILFVLDMLIIAIAAHVSAFP</sequence>
<feature type="transmembrane region" description="Helical" evidence="6">
    <location>
        <begin position="303"/>
        <end position="321"/>
    </location>
</feature>
<feature type="transmembrane region" description="Helical" evidence="6">
    <location>
        <begin position="7"/>
        <end position="26"/>
    </location>
</feature>
<evidence type="ECO:0000256" key="5">
    <source>
        <dbReference type="ARBA" id="ARBA00023136"/>
    </source>
</evidence>
<dbReference type="Proteomes" id="UP001499994">
    <property type="component" value="Unassembled WGS sequence"/>
</dbReference>